<dbReference type="PANTHER" id="PTHR32035">
    <property type="entry name" value="AURORA KINASE A-INTERACTING PROTEIN"/>
    <property type="match status" value="1"/>
</dbReference>
<evidence type="ECO:0000256" key="4">
    <source>
        <dbReference type="ARBA" id="ARBA00035682"/>
    </source>
</evidence>
<evidence type="ECO:0000256" key="5">
    <source>
        <dbReference type="SAM" id="MobiDB-lite"/>
    </source>
</evidence>
<dbReference type="SMART" id="SM01155">
    <property type="entry name" value="DUF1713"/>
    <property type="match status" value="1"/>
</dbReference>
<feature type="compositionally biased region" description="Basic residues" evidence="5">
    <location>
        <begin position="109"/>
        <end position="132"/>
    </location>
</feature>
<protein>
    <recommendedName>
        <fullName evidence="4">Small ribosomal subunit protein mS38</fullName>
    </recommendedName>
</protein>
<reference evidence="7" key="1">
    <citation type="submission" date="2025-08" db="UniProtKB">
        <authorList>
            <consortium name="RefSeq"/>
        </authorList>
    </citation>
    <scope>IDENTIFICATION</scope>
</reference>
<dbReference type="PaxDb" id="4097-A0A1S4D8E7"/>
<evidence type="ECO:0000256" key="1">
    <source>
        <dbReference type="ARBA" id="ARBA00004173"/>
    </source>
</evidence>
<evidence type="ECO:0000259" key="6">
    <source>
        <dbReference type="SMART" id="SM01155"/>
    </source>
</evidence>
<evidence type="ECO:0000256" key="3">
    <source>
        <dbReference type="ARBA" id="ARBA00035647"/>
    </source>
</evidence>
<feature type="domain" description="Ribosomal protein mS38 C-terminal" evidence="6">
    <location>
        <begin position="104"/>
        <end position="131"/>
    </location>
</feature>
<evidence type="ECO:0000256" key="2">
    <source>
        <dbReference type="ARBA" id="ARBA00023128"/>
    </source>
</evidence>
<gene>
    <name evidence="7" type="primary">LOC107827127</name>
</gene>
<comment type="similarity">
    <text evidence="3">Belongs to the mitochondrion-specific ribosomal protein mS38 family.</text>
</comment>
<dbReference type="KEGG" id="nta:107827127"/>
<comment type="subcellular location">
    <subcellularLocation>
        <location evidence="1">Mitochondrion</location>
    </subcellularLocation>
</comment>
<accession>A0A1S4D8E7</accession>
<dbReference type="AlphaFoldDB" id="A0A1S4D8E7"/>
<dbReference type="OrthoDB" id="1932216at2759"/>
<name>A0A1S4D8E7_TOBAC</name>
<proteinExistence type="inferred from homology"/>
<feature type="region of interest" description="Disordered" evidence="5">
    <location>
        <begin position="107"/>
        <end position="132"/>
    </location>
</feature>
<dbReference type="PANTHER" id="PTHR32035:SF3">
    <property type="entry name" value="SMALL RIBOSOMAL SUBUNIT PROTEIN MS38"/>
    <property type="match status" value="1"/>
</dbReference>
<dbReference type="Pfam" id="PF08213">
    <property type="entry name" value="COX24_C"/>
    <property type="match status" value="1"/>
</dbReference>
<dbReference type="STRING" id="4097.A0A1S4D8E7"/>
<dbReference type="GO" id="GO:0005739">
    <property type="term" value="C:mitochondrion"/>
    <property type="evidence" value="ECO:0007669"/>
    <property type="project" value="UniProtKB-SubCell"/>
</dbReference>
<dbReference type="InterPro" id="IPR013177">
    <property type="entry name" value="Ribosomal_mS38_C"/>
</dbReference>
<keyword evidence="2" id="KW-0496">Mitochondrion</keyword>
<sequence length="132" mass="14938">MASILRKSLRNQLLSAAKTTTNLNRSTILSSKPILSSPLPHHPSSSRLGKIPFFPQLGTVDPNLNVGFYPSFSFGHFLNPVSPNGLTTPEEVDDVIADESHKIWADSVKKKRKRKMNKHKLKKLRKRLRRKT</sequence>
<dbReference type="RefSeq" id="XP_016509687.1">
    <property type="nucleotide sequence ID" value="XM_016654201.1"/>
</dbReference>
<dbReference type="SMR" id="A0A1S4D8E7"/>
<evidence type="ECO:0000313" key="7">
    <source>
        <dbReference type="RefSeq" id="XP_016509687.1"/>
    </source>
</evidence>
<dbReference type="OMA" id="HKIWADS"/>
<organism evidence="7">
    <name type="scientific">Nicotiana tabacum</name>
    <name type="common">Common tobacco</name>
    <dbReference type="NCBI Taxonomy" id="4097"/>
    <lineage>
        <taxon>Eukaryota</taxon>
        <taxon>Viridiplantae</taxon>
        <taxon>Streptophyta</taxon>
        <taxon>Embryophyta</taxon>
        <taxon>Tracheophyta</taxon>
        <taxon>Spermatophyta</taxon>
        <taxon>Magnoliopsida</taxon>
        <taxon>eudicotyledons</taxon>
        <taxon>Gunneridae</taxon>
        <taxon>Pentapetalae</taxon>
        <taxon>asterids</taxon>
        <taxon>lamiids</taxon>
        <taxon>Solanales</taxon>
        <taxon>Solanaceae</taxon>
        <taxon>Nicotianoideae</taxon>
        <taxon>Nicotianeae</taxon>
        <taxon>Nicotiana</taxon>
    </lineage>
</organism>